<gene>
    <name evidence="2" type="ORF">BJ508DRAFT_417211</name>
</gene>
<feature type="compositionally biased region" description="Polar residues" evidence="1">
    <location>
        <begin position="105"/>
        <end position="130"/>
    </location>
</feature>
<evidence type="ECO:0000313" key="3">
    <source>
        <dbReference type="Proteomes" id="UP000275078"/>
    </source>
</evidence>
<protein>
    <submittedName>
        <fullName evidence="2">Uncharacterized protein</fullName>
    </submittedName>
</protein>
<feature type="compositionally biased region" description="Low complexity" evidence="1">
    <location>
        <begin position="137"/>
        <end position="150"/>
    </location>
</feature>
<reference evidence="2 3" key="1">
    <citation type="journal article" date="2018" name="Nat. Ecol. Evol.">
        <title>Pezizomycetes genomes reveal the molecular basis of ectomycorrhizal truffle lifestyle.</title>
        <authorList>
            <person name="Murat C."/>
            <person name="Payen T."/>
            <person name="Noel B."/>
            <person name="Kuo A."/>
            <person name="Morin E."/>
            <person name="Chen J."/>
            <person name="Kohler A."/>
            <person name="Krizsan K."/>
            <person name="Balestrini R."/>
            <person name="Da Silva C."/>
            <person name="Montanini B."/>
            <person name="Hainaut M."/>
            <person name="Levati E."/>
            <person name="Barry K.W."/>
            <person name="Belfiori B."/>
            <person name="Cichocki N."/>
            <person name="Clum A."/>
            <person name="Dockter R.B."/>
            <person name="Fauchery L."/>
            <person name="Guy J."/>
            <person name="Iotti M."/>
            <person name="Le Tacon F."/>
            <person name="Lindquist E.A."/>
            <person name="Lipzen A."/>
            <person name="Malagnac F."/>
            <person name="Mello A."/>
            <person name="Molinier V."/>
            <person name="Miyauchi S."/>
            <person name="Poulain J."/>
            <person name="Riccioni C."/>
            <person name="Rubini A."/>
            <person name="Sitrit Y."/>
            <person name="Splivallo R."/>
            <person name="Traeger S."/>
            <person name="Wang M."/>
            <person name="Zifcakova L."/>
            <person name="Wipf D."/>
            <person name="Zambonelli A."/>
            <person name="Paolocci F."/>
            <person name="Nowrousian M."/>
            <person name="Ottonello S."/>
            <person name="Baldrian P."/>
            <person name="Spatafora J.W."/>
            <person name="Henrissat B."/>
            <person name="Nagy L.G."/>
            <person name="Aury J.M."/>
            <person name="Wincker P."/>
            <person name="Grigoriev I.V."/>
            <person name="Bonfante P."/>
            <person name="Martin F.M."/>
        </authorList>
    </citation>
    <scope>NUCLEOTIDE SEQUENCE [LARGE SCALE GENOMIC DNA]</scope>
    <source>
        <strain evidence="2 3">RN42</strain>
    </source>
</reference>
<dbReference type="AlphaFoldDB" id="A0A3N4HU48"/>
<organism evidence="2 3">
    <name type="scientific">Ascobolus immersus RN42</name>
    <dbReference type="NCBI Taxonomy" id="1160509"/>
    <lineage>
        <taxon>Eukaryota</taxon>
        <taxon>Fungi</taxon>
        <taxon>Dikarya</taxon>
        <taxon>Ascomycota</taxon>
        <taxon>Pezizomycotina</taxon>
        <taxon>Pezizomycetes</taxon>
        <taxon>Pezizales</taxon>
        <taxon>Ascobolaceae</taxon>
        <taxon>Ascobolus</taxon>
    </lineage>
</organism>
<feature type="region of interest" description="Disordered" evidence="1">
    <location>
        <begin position="172"/>
        <end position="216"/>
    </location>
</feature>
<feature type="region of interest" description="Disordered" evidence="1">
    <location>
        <begin position="105"/>
        <end position="156"/>
    </location>
</feature>
<sequence>MTSPGNWFRQTRVVPEAHSTFSTPQLVFLENHQPTTVEIAGTVRFEIKQQHFAMVDEAGNSTSPISTVDLQPQNAIDATPLSQEQTQSPSKYRLWRKGLIQPDQSLIQPQNTTIKTPRVSITSPSKNQWARHQELYQQRQNQQPSQRASPYLTTISPSERRSLYYRRRLEAARTPKPLMQSSMKRYPPSTATANSKSGTISFICTSPAPSNSPPLR</sequence>
<dbReference type="Proteomes" id="UP000275078">
    <property type="component" value="Unassembled WGS sequence"/>
</dbReference>
<accession>A0A3N4HU48</accession>
<dbReference type="EMBL" id="ML119730">
    <property type="protein sequence ID" value="RPA77209.1"/>
    <property type="molecule type" value="Genomic_DNA"/>
</dbReference>
<keyword evidence="3" id="KW-1185">Reference proteome</keyword>
<evidence type="ECO:0000313" key="2">
    <source>
        <dbReference type="EMBL" id="RPA77209.1"/>
    </source>
</evidence>
<feature type="compositionally biased region" description="Polar residues" evidence="1">
    <location>
        <begin position="179"/>
        <end position="209"/>
    </location>
</feature>
<name>A0A3N4HU48_ASCIM</name>
<evidence type="ECO:0000256" key="1">
    <source>
        <dbReference type="SAM" id="MobiDB-lite"/>
    </source>
</evidence>
<proteinExistence type="predicted"/>